<feature type="domain" description="DUF4131" evidence="8">
    <location>
        <begin position="52"/>
        <end position="200"/>
    </location>
</feature>
<evidence type="ECO:0000313" key="9">
    <source>
        <dbReference type="EMBL" id="MFC4292182.1"/>
    </source>
</evidence>
<dbReference type="PANTHER" id="PTHR30619">
    <property type="entry name" value="DNA INTERNALIZATION/COMPETENCE PROTEIN COMEC/REC2"/>
    <property type="match status" value="1"/>
</dbReference>
<evidence type="ECO:0000256" key="5">
    <source>
        <dbReference type="ARBA" id="ARBA00023136"/>
    </source>
</evidence>
<evidence type="ECO:0000259" key="7">
    <source>
        <dbReference type="Pfam" id="PF03772"/>
    </source>
</evidence>
<dbReference type="InterPro" id="IPR052159">
    <property type="entry name" value="Competence_DNA_uptake"/>
</dbReference>
<dbReference type="Pfam" id="PF13567">
    <property type="entry name" value="DUF4131"/>
    <property type="match status" value="1"/>
</dbReference>
<reference evidence="10" key="1">
    <citation type="journal article" date="2019" name="Int. J. Syst. Evol. Microbiol.">
        <title>The Global Catalogue of Microorganisms (GCM) 10K type strain sequencing project: providing services to taxonomists for standard genome sequencing and annotation.</title>
        <authorList>
            <consortium name="The Broad Institute Genomics Platform"/>
            <consortium name="The Broad Institute Genome Sequencing Center for Infectious Disease"/>
            <person name="Wu L."/>
            <person name="Ma J."/>
        </authorList>
    </citation>
    <scope>NUCLEOTIDE SEQUENCE [LARGE SCALE GENOMIC DNA]</scope>
    <source>
        <strain evidence="10">CECT 8531</strain>
    </source>
</reference>
<feature type="transmembrane region" description="Helical" evidence="6">
    <location>
        <begin position="370"/>
        <end position="388"/>
    </location>
</feature>
<feature type="transmembrane region" description="Helical" evidence="6">
    <location>
        <begin position="527"/>
        <end position="545"/>
    </location>
</feature>
<keyword evidence="4 6" id="KW-1133">Transmembrane helix</keyword>
<feature type="transmembrane region" description="Helical" evidence="6">
    <location>
        <begin position="49"/>
        <end position="67"/>
    </location>
</feature>
<evidence type="ECO:0000256" key="3">
    <source>
        <dbReference type="ARBA" id="ARBA00022692"/>
    </source>
</evidence>
<dbReference type="PANTHER" id="PTHR30619:SF1">
    <property type="entry name" value="RECOMBINATION PROTEIN 2"/>
    <property type="match status" value="1"/>
</dbReference>
<evidence type="ECO:0000313" key="10">
    <source>
        <dbReference type="Proteomes" id="UP001595887"/>
    </source>
</evidence>
<comment type="subcellular location">
    <subcellularLocation>
        <location evidence="1">Cell membrane</location>
        <topology evidence="1">Multi-pass membrane protein</topology>
    </subcellularLocation>
</comment>
<dbReference type="NCBIfam" id="TIGR00360">
    <property type="entry name" value="ComEC_N-term"/>
    <property type="match status" value="1"/>
</dbReference>
<feature type="transmembrane region" description="Helical" evidence="6">
    <location>
        <begin position="443"/>
        <end position="466"/>
    </location>
</feature>
<evidence type="ECO:0000259" key="8">
    <source>
        <dbReference type="Pfam" id="PF13567"/>
    </source>
</evidence>
<dbReference type="EMBL" id="JBHSDH010000013">
    <property type="protein sequence ID" value="MFC4292182.1"/>
    <property type="molecule type" value="Genomic_DNA"/>
</dbReference>
<feature type="transmembrane region" description="Helical" evidence="6">
    <location>
        <begin position="74"/>
        <end position="94"/>
    </location>
</feature>
<keyword evidence="3 6" id="KW-0812">Transmembrane</keyword>
<dbReference type="InterPro" id="IPR004477">
    <property type="entry name" value="ComEC_N"/>
</dbReference>
<name>A0ABV8RFR0_9SPHN</name>
<evidence type="ECO:0000256" key="6">
    <source>
        <dbReference type="SAM" id="Phobius"/>
    </source>
</evidence>
<dbReference type="RefSeq" id="WP_381422661.1">
    <property type="nucleotide sequence ID" value="NZ_JBHSDH010000013.1"/>
</dbReference>
<keyword evidence="10" id="KW-1185">Reference proteome</keyword>
<keyword evidence="5 6" id="KW-0472">Membrane</keyword>
<dbReference type="Proteomes" id="UP001595887">
    <property type="component" value="Unassembled WGS sequence"/>
</dbReference>
<proteinExistence type="predicted"/>
<evidence type="ECO:0000256" key="1">
    <source>
        <dbReference type="ARBA" id="ARBA00004651"/>
    </source>
</evidence>
<feature type="transmembrane region" description="Helical" evidence="6">
    <location>
        <begin position="503"/>
        <end position="520"/>
    </location>
</feature>
<keyword evidence="2" id="KW-1003">Cell membrane</keyword>
<gene>
    <name evidence="9" type="ORF">ACFOWX_07115</name>
</gene>
<protein>
    <submittedName>
        <fullName evidence="9">ComEC/Rec2 family competence protein</fullName>
    </submittedName>
</protein>
<evidence type="ECO:0000256" key="4">
    <source>
        <dbReference type="ARBA" id="ARBA00022989"/>
    </source>
</evidence>
<accession>A0ABV8RFR0</accession>
<feature type="transmembrane region" description="Helical" evidence="6">
    <location>
        <begin position="323"/>
        <end position="340"/>
    </location>
</feature>
<organism evidence="9 10">
    <name type="scientific">Sphingorhabdus arenilitoris</name>
    <dbReference type="NCBI Taxonomy" id="1490041"/>
    <lineage>
        <taxon>Bacteria</taxon>
        <taxon>Pseudomonadati</taxon>
        <taxon>Pseudomonadota</taxon>
        <taxon>Alphaproteobacteria</taxon>
        <taxon>Sphingomonadales</taxon>
        <taxon>Sphingomonadaceae</taxon>
        <taxon>Sphingorhabdus</taxon>
    </lineage>
</organism>
<comment type="caution">
    <text evidence="9">The sequence shown here is derived from an EMBL/GenBank/DDBJ whole genome shotgun (WGS) entry which is preliminary data.</text>
</comment>
<dbReference type="InterPro" id="IPR025405">
    <property type="entry name" value="DUF4131"/>
</dbReference>
<feature type="transmembrane region" description="Helical" evidence="6">
    <location>
        <begin position="409"/>
        <end position="431"/>
    </location>
</feature>
<sequence>MGLSIRNWHLHWPGGAIEGWIDSERDQWPLWVPVAVGAGIVTWELQGNGALWAVTGLCAALILIAYITGRQSSLMAIIKIAAFCFLAGFLAIYFRSAAVGTPPLKKMWIGEFYGQITKVEHITARDIVRFELATGGHAGLPEKVRVNLDAEKYRPEFTSGAVIRMKARLVPPAGPSVPGGYDFARRAWFDGLGATGTILGNVTLYRPSSHKPTLGNVRRALSAHITSQLPPGSGSIAAALATGDRGAISDDDAEAMRNSGMAHLLSISGLHVTAVVGAIFLLMSRILALFPRIALRFPVPLIAAAVAAMGAIGYTLLTGSEVPTIRSCVAALLILAALAMGRDAISLRLVAFGASVIMLIWPESLAGPSFQLSFAAVSTIIVLHESRWMQNFTRAGQQDGLIRKMGRSIVILLITGAAIELILAPIAIFHFHKSGLYGALANVIAIPMTTFLVMPFEALALTFDLVGLGAPFWWVTDISLRAILALAHGVSAAPGAVSMLPVMPQWAFAAMILGALYFGIFRRRARYFGIPLFLIGLTAMITAPYPDILVTGDGKHLAVVGSDGKLALLRDRAGDYVRDTLRENAGVKAEPVAITDWPGAQCTADACVITIDRDGRRWNILALRSRYYIPSMELAVACKRVDIVVSDRWLPRSCKPKWLRADRESLAKTGGLTFYLSNAFSGPRVESVVAAGHHHPWIIAGK</sequence>
<feature type="transmembrane region" description="Helical" evidence="6">
    <location>
        <begin position="261"/>
        <end position="283"/>
    </location>
</feature>
<feature type="domain" description="ComEC/Rec2-related protein" evidence="7">
    <location>
        <begin position="240"/>
        <end position="523"/>
    </location>
</feature>
<feature type="transmembrane region" description="Helical" evidence="6">
    <location>
        <begin position="295"/>
        <end position="317"/>
    </location>
</feature>
<feature type="transmembrane region" description="Helical" evidence="6">
    <location>
        <begin position="347"/>
        <end position="364"/>
    </location>
</feature>
<dbReference type="Pfam" id="PF03772">
    <property type="entry name" value="Competence"/>
    <property type="match status" value="1"/>
</dbReference>
<evidence type="ECO:0000256" key="2">
    <source>
        <dbReference type="ARBA" id="ARBA00022475"/>
    </source>
</evidence>